<feature type="transmembrane region" description="Helical" evidence="8">
    <location>
        <begin position="228"/>
        <end position="247"/>
    </location>
</feature>
<evidence type="ECO:0000256" key="3">
    <source>
        <dbReference type="ARBA" id="ARBA00022692"/>
    </source>
</evidence>
<dbReference type="AlphaFoldDB" id="A0A975AUX0"/>
<evidence type="ECO:0000256" key="1">
    <source>
        <dbReference type="ARBA" id="ARBA00004651"/>
    </source>
</evidence>
<dbReference type="KEGG" id="aaut:ACETAC_08515"/>
<dbReference type="CDD" id="cd13123">
    <property type="entry name" value="MATE_MurJ_like"/>
    <property type="match status" value="1"/>
</dbReference>
<protein>
    <recommendedName>
        <fullName evidence="8">Probable lipid II flippase MurJ</fullName>
    </recommendedName>
</protein>
<comment type="pathway">
    <text evidence="8">Cell wall biogenesis; peptidoglycan biosynthesis.</text>
</comment>
<feature type="transmembrane region" description="Helical" evidence="8">
    <location>
        <begin position="476"/>
        <end position="496"/>
    </location>
</feature>
<dbReference type="EMBL" id="CP060096">
    <property type="protein sequence ID" value="QSZ26911.1"/>
    <property type="molecule type" value="Genomic_DNA"/>
</dbReference>
<keyword evidence="11" id="KW-1185">Reference proteome</keyword>
<accession>A0A975AUX0</accession>
<dbReference type="GO" id="GO:0009252">
    <property type="term" value="P:peptidoglycan biosynthetic process"/>
    <property type="evidence" value="ECO:0007669"/>
    <property type="project" value="UniProtKB-UniRule"/>
</dbReference>
<reference evidence="10" key="1">
    <citation type="submission" date="2020-08" db="EMBL/GenBank/DDBJ databases">
        <title>Genomic insights into the carbon and energy metabolism of the first obligate autotrophic acetogenic bacterium Aceticella autotrophica gen. nov., sp. nov.</title>
        <authorList>
            <person name="Toshchakov S.V."/>
            <person name="Elcheninov A.G."/>
            <person name="Kublanov I.V."/>
            <person name="Frolov E.N."/>
            <person name="Lebedinsky A.V."/>
        </authorList>
    </citation>
    <scope>NUCLEOTIDE SEQUENCE</scope>
    <source>
        <strain evidence="10">3443-3Ac</strain>
    </source>
</reference>
<comment type="function">
    <text evidence="8 9">Involved in peptidoglycan biosynthesis. Transports lipid-linked peptidoglycan precursors from the inner to the outer leaflet of the cytoplasmic membrane.</text>
</comment>
<feature type="transmembrane region" description="Helical" evidence="8">
    <location>
        <begin position="343"/>
        <end position="362"/>
    </location>
</feature>
<keyword evidence="7 8" id="KW-0472">Membrane</keyword>
<name>A0A975AUX0_9THEO</name>
<feature type="transmembrane region" description="Helical" evidence="8">
    <location>
        <begin position="124"/>
        <end position="150"/>
    </location>
</feature>
<evidence type="ECO:0000256" key="8">
    <source>
        <dbReference type="HAMAP-Rule" id="MF_02078"/>
    </source>
</evidence>
<feature type="transmembrane region" description="Helical" evidence="8">
    <location>
        <begin position="443"/>
        <end position="464"/>
    </location>
</feature>
<proteinExistence type="inferred from homology"/>
<evidence type="ECO:0000256" key="5">
    <source>
        <dbReference type="ARBA" id="ARBA00022984"/>
    </source>
</evidence>
<dbReference type="PANTHER" id="PTHR47019:SF1">
    <property type="entry name" value="LIPID II FLIPPASE MURJ"/>
    <property type="match status" value="1"/>
</dbReference>
<dbReference type="Pfam" id="PF03023">
    <property type="entry name" value="MurJ"/>
    <property type="match status" value="1"/>
</dbReference>
<dbReference type="PANTHER" id="PTHR47019">
    <property type="entry name" value="LIPID II FLIPPASE MURJ"/>
    <property type="match status" value="1"/>
</dbReference>
<dbReference type="GO" id="GO:0015648">
    <property type="term" value="F:lipid-linked peptidoglycan transporter activity"/>
    <property type="evidence" value="ECO:0007669"/>
    <property type="project" value="UniProtKB-UniRule"/>
</dbReference>
<keyword evidence="2 8" id="KW-1003">Cell membrane</keyword>
<evidence type="ECO:0000256" key="6">
    <source>
        <dbReference type="ARBA" id="ARBA00022989"/>
    </source>
</evidence>
<organism evidence="10 11">
    <name type="scientific">Aceticella autotrophica</name>
    <dbReference type="NCBI Taxonomy" id="2755338"/>
    <lineage>
        <taxon>Bacteria</taxon>
        <taxon>Bacillati</taxon>
        <taxon>Bacillota</taxon>
        <taxon>Clostridia</taxon>
        <taxon>Thermoanaerobacterales</taxon>
        <taxon>Thermoanaerobacteraceae</taxon>
        <taxon>Aceticella</taxon>
    </lineage>
</organism>
<dbReference type="Proteomes" id="UP000671913">
    <property type="component" value="Chromosome"/>
</dbReference>
<evidence type="ECO:0000313" key="10">
    <source>
        <dbReference type="EMBL" id="QSZ26911.1"/>
    </source>
</evidence>
<dbReference type="PIRSF" id="PIRSF002869">
    <property type="entry name" value="MviN"/>
    <property type="match status" value="1"/>
</dbReference>
<dbReference type="GO" id="GO:0005886">
    <property type="term" value="C:plasma membrane"/>
    <property type="evidence" value="ECO:0007669"/>
    <property type="project" value="UniProtKB-SubCell"/>
</dbReference>
<dbReference type="GO" id="GO:0071555">
    <property type="term" value="P:cell wall organization"/>
    <property type="evidence" value="ECO:0007669"/>
    <property type="project" value="UniProtKB-UniRule"/>
</dbReference>
<feature type="transmembrane region" description="Helical" evidence="8">
    <location>
        <begin position="405"/>
        <end position="423"/>
    </location>
</feature>
<evidence type="ECO:0000313" key="11">
    <source>
        <dbReference type="Proteomes" id="UP000671913"/>
    </source>
</evidence>
<keyword evidence="8 9" id="KW-0813">Transport</keyword>
<comment type="similarity">
    <text evidence="8 9">Belongs to the MurJ/MviN family.</text>
</comment>
<keyword evidence="5 8" id="KW-0573">Peptidoglycan synthesis</keyword>
<feature type="transmembrane region" description="Helical" evidence="8">
    <location>
        <begin position="184"/>
        <end position="207"/>
    </location>
</feature>
<keyword evidence="6 8" id="KW-1133">Transmembrane helix</keyword>
<dbReference type="PRINTS" id="PR01806">
    <property type="entry name" value="VIRFACTRMVIN"/>
</dbReference>
<feature type="transmembrane region" description="Helical" evidence="8">
    <location>
        <begin position="267"/>
        <end position="289"/>
    </location>
</feature>
<comment type="subcellular location">
    <subcellularLocation>
        <location evidence="1 8">Cell membrane</location>
        <topology evidence="1 8">Multi-pass membrane protein</topology>
    </subcellularLocation>
</comment>
<dbReference type="NCBIfam" id="TIGR01695">
    <property type="entry name" value="murJ_mviN"/>
    <property type="match status" value="1"/>
</dbReference>
<feature type="transmembrane region" description="Helical" evidence="8">
    <location>
        <begin position="382"/>
        <end position="399"/>
    </location>
</feature>
<dbReference type="HAMAP" id="MF_02078">
    <property type="entry name" value="MurJ_MviN"/>
    <property type="match status" value="1"/>
</dbReference>
<dbReference type="GO" id="GO:0008360">
    <property type="term" value="P:regulation of cell shape"/>
    <property type="evidence" value="ECO:0007669"/>
    <property type="project" value="UniProtKB-UniRule"/>
</dbReference>
<keyword evidence="4 8" id="KW-0133">Cell shape</keyword>
<dbReference type="RefSeq" id="WP_284679599.1">
    <property type="nucleotide sequence ID" value="NZ_CP060096.1"/>
</dbReference>
<dbReference type="InterPro" id="IPR004268">
    <property type="entry name" value="MurJ"/>
</dbReference>
<evidence type="ECO:0000256" key="4">
    <source>
        <dbReference type="ARBA" id="ARBA00022960"/>
    </source>
</evidence>
<sequence length="521" mass="57533">MTNKKLVKSAGYVAVITIIGKFMGFLKNTFQGRAFGTTGATDAYTVSLNIPTILYSIIGVAVSTAFIPLLNESYAEKGKEDMFEFANNVMNILFLLSTVIFIIAWVMTPLLVKIMASHFTGEKFALTVYLTKISIVNLLFLSMSAGFTAILQIMNDFTAPALNGILIDIPPIIFTLFFVKYGGIVGLTIFTTIAFGLQVVNQIPWLLKNKYRYSFKLNLKDPRIFKMLKLISPVIIGLSVNQINIIINTRLASGLPNGNITAFSYASLLNGAFYSTFATSVVTVIFPTLSKEGSIGDIKGLKNHIVKAINNINMIMIPLSLGIMVLRYHIIDILFKHGKFNEYSVEITSVALLFLSIGMVFYGIRDVFNISFYSTKDTKTPMINSIIGITANILISIILVKYMGIAGIAIGSSVSAAICAVLLMKDFKKKMGSIGGREMLITAIKLIMASSIMCVIIILLNRYLGNLMVGFKSELLYTMLIVLIGSLIYMILLYILKVKEFNYIYNTAAYKIKQTIGMLDI</sequence>
<evidence type="ECO:0000256" key="9">
    <source>
        <dbReference type="PIRNR" id="PIRNR002869"/>
    </source>
</evidence>
<feature type="transmembrane region" description="Helical" evidence="8">
    <location>
        <begin position="50"/>
        <end position="71"/>
    </location>
</feature>
<evidence type="ECO:0000256" key="2">
    <source>
        <dbReference type="ARBA" id="ARBA00022475"/>
    </source>
</evidence>
<dbReference type="GO" id="GO:0034204">
    <property type="term" value="P:lipid translocation"/>
    <property type="evidence" value="ECO:0007669"/>
    <property type="project" value="TreeGrafter"/>
</dbReference>
<keyword evidence="8 9" id="KW-0961">Cell wall biogenesis/degradation</keyword>
<dbReference type="InterPro" id="IPR051050">
    <property type="entry name" value="Lipid_II_flippase_MurJ/MviN"/>
</dbReference>
<keyword evidence="3 8" id="KW-0812">Transmembrane</keyword>
<feature type="transmembrane region" description="Helical" evidence="8">
    <location>
        <begin position="12"/>
        <end position="30"/>
    </location>
</feature>
<evidence type="ECO:0000256" key="7">
    <source>
        <dbReference type="ARBA" id="ARBA00023136"/>
    </source>
</evidence>
<feature type="transmembrane region" description="Helical" evidence="8">
    <location>
        <begin position="310"/>
        <end position="331"/>
    </location>
</feature>
<gene>
    <name evidence="8 10" type="primary">murJ</name>
    <name evidence="10" type="ORF">ACETAC_08515</name>
</gene>
<feature type="transmembrane region" description="Helical" evidence="8">
    <location>
        <begin position="157"/>
        <end position="178"/>
    </location>
</feature>
<feature type="transmembrane region" description="Helical" evidence="8">
    <location>
        <begin position="92"/>
        <end position="112"/>
    </location>
</feature>